<evidence type="ECO:0000313" key="1">
    <source>
        <dbReference type="EMBL" id="QVL37329.1"/>
    </source>
</evidence>
<organism evidence="1 2">
    <name type="scientific">Aminirod propionatiphilus</name>
    <dbReference type="NCBI Taxonomy" id="3415223"/>
    <lineage>
        <taxon>Bacteria</taxon>
        <taxon>Thermotogati</taxon>
        <taxon>Synergistota</taxon>
        <taxon>Synergistia</taxon>
        <taxon>Synergistales</taxon>
        <taxon>Aminiphilaceae</taxon>
        <taxon>Aminirod</taxon>
    </lineage>
</organism>
<gene>
    <name evidence="1" type="ORF">KIH16_06170</name>
</gene>
<dbReference type="Proteomes" id="UP000682204">
    <property type="component" value="Chromosome"/>
</dbReference>
<reference evidence="1" key="1">
    <citation type="submission" date="2021-05" db="EMBL/GenBank/DDBJ databases">
        <title>An isolated secondary fermenter in methanogenic hydrocarbon-degrading communities.</title>
        <authorList>
            <person name="Liu Y.-F."/>
            <person name="Liu Z.-l."/>
        </authorList>
    </citation>
    <scope>NUCLEOTIDE SEQUENCE</scope>
    <source>
        <strain evidence="1">L-13</strain>
    </source>
</reference>
<dbReference type="EMBL" id="CP074691">
    <property type="protein sequence ID" value="QVL37329.1"/>
    <property type="molecule type" value="Genomic_DNA"/>
</dbReference>
<accession>A0ACD1DZ09</accession>
<name>A0ACD1DZ09_9BACT</name>
<protein>
    <submittedName>
        <fullName evidence="1">Uncharacterized protein</fullName>
    </submittedName>
</protein>
<evidence type="ECO:0000313" key="2">
    <source>
        <dbReference type="Proteomes" id="UP000682204"/>
    </source>
</evidence>
<keyword evidence="2" id="KW-1185">Reference proteome</keyword>
<sequence>MKRVLLLLLVCLSTLLGAPRSSPGAELERRSLWVTSPWLALMCRFVGGVYVDVRSLVDWDEGGRYSVRGKAPPEGATVIALDDRDILFYGLKVQETHLSMRTLYSRLSLSELDRERLFLDPAGLPFLGQRLLVVLADIDSDRYSYYQRRLAEFQSRLESTVDVGRQIIGDVSLLDLTGRSSLLIEGAVKAPIRPPDAVWNKWCQGEGLPSLRLSLQEARRREWLVVVDVWTPETVRLEAEGTGPIVVLPSPSLNQDLFLFLYDQYLAIWNARRQKESGKG</sequence>
<proteinExistence type="predicted"/>